<dbReference type="OrthoDB" id="3482323at2"/>
<organism evidence="2 3">
    <name type="scientific">Actinomadura syzygii</name>
    <dbReference type="NCBI Taxonomy" id="1427538"/>
    <lineage>
        <taxon>Bacteria</taxon>
        <taxon>Bacillati</taxon>
        <taxon>Actinomycetota</taxon>
        <taxon>Actinomycetes</taxon>
        <taxon>Streptosporangiales</taxon>
        <taxon>Thermomonosporaceae</taxon>
        <taxon>Actinomadura</taxon>
    </lineage>
</organism>
<name>A0A5D0UCK3_9ACTN</name>
<dbReference type="RefSeq" id="WP_148350487.1">
    <property type="nucleotide sequence ID" value="NZ_JBHSBF010000027.1"/>
</dbReference>
<feature type="chain" id="PRO_5039410770" evidence="1">
    <location>
        <begin position="23"/>
        <end position="93"/>
    </location>
</feature>
<protein>
    <submittedName>
        <fullName evidence="2">Uncharacterized protein</fullName>
    </submittedName>
</protein>
<proteinExistence type="predicted"/>
<gene>
    <name evidence="2" type="ORF">FXF65_14875</name>
</gene>
<dbReference type="AlphaFoldDB" id="A0A5D0UCK3"/>
<comment type="caution">
    <text evidence="2">The sequence shown here is derived from an EMBL/GenBank/DDBJ whole genome shotgun (WGS) entry which is preliminary data.</text>
</comment>
<sequence length="93" mass="9619">MHLTGRLTVAVAAATLTGPLLSVPTSRAAAAPDVTCFSGNRTATQDGYHLSANLCDGQGLTVLIQFGSAAGTYRCRTAFVWNGFLGADGCRQQ</sequence>
<evidence type="ECO:0000256" key="1">
    <source>
        <dbReference type="SAM" id="SignalP"/>
    </source>
</evidence>
<evidence type="ECO:0000313" key="2">
    <source>
        <dbReference type="EMBL" id="TYC15345.1"/>
    </source>
</evidence>
<evidence type="ECO:0000313" key="3">
    <source>
        <dbReference type="Proteomes" id="UP000322634"/>
    </source>
</evidence>
<keyword evidence="3" id="KW-1185">Reference proteome</keyword>
<accession>A0A5D0UCK3</accession>
<dbReference type="EMBL" id="VSFF01000005">
    <property type="protein sequence ID" value="TYC15345.1"/>
    <property type="molecule type" value="Genomic_DNA"/>
</dbReference>
<dbReference type="Proteomes" id="UP000322634">
    <property type="component" value="Unassembled WGS sequence"/>
</dbReference>
<feature type="signal peptide" evidence="1">
    <location>
        <begin position="1"/>
        <end position="22"/>
    </location>
</feature>
<reference evidence="2 3" key="1">
    <citation type="submission" date="2019-08" db="EMBL/GenBank/DDBJ databases">
        <title>Actinomadura sp. nov. CYP1-5 isolated from mountain soil.</title>
        <authorList>
            <person name="Songsumanus A."/>
            <person name="Kuncharoen N."/>
            <person name="Kudo T."/>
            <person name="Yuki M."/>
            <person name="Igarashi Y."/>
            <person name="Tanasupawat S."/>
        </authorList>
    </citation>
    <scope>NUCLEOTIDE SEQUENCE [LARGE SCALE GENOMIC DNA]</scope>
    <source>
        <strain evidence="2 3">GKU157</strain>
    </source>
</reference>
<keyword evidence="1" id="KW-0732">Signal</keyword>